<evidence type="ECO:0000313" key="8">
    <source>
        <dbReference type="EMBL" id="MCB5161208.1"/>
    </source>
</evidence>
<dbReference type="PANTHER" id="PTHR32060">
    <property type="entry name" value="TAIL-SPECIFIC PROTEASE"/>
    <property type="match status" value="1"/>
</dbReference>
<evidence type="ECO:0000256" key="2">
    <source>
        <dbReference type="ARBA" id="ARBA00022670"/>
    </source>
</evidence>
<dbReference type="Pfam" id="PF03572">
    <property type="entry name" value="Peptidase_S41"/>
    <property type="match status" value="1"/>
</dbReference>
<dbReference type="FunFam" id="2.30.42.10:FF:000063">
    <property type="entry name" value="Peptidase, S41 family"/>
    <property type="match status" value="1"/>
</dbReference>
<evidence type="ECO:0000313" key="9">
    <source>
        <dbReference type="Proteomes" id="UP001139095"/>
    </source>
</evidence>
<keyword evidence="9" id="KW-1185">Reference proteome</keyword>
<dbReference type="SUPFAM" id="SSF52096">
    <property type="entry name" value="ClpP/crotonase"/>
    <property type="match status" value="1"/>
</dbReference>
<dbReference type="GO" id="GO:0030288">
    <property type="term" value="C:outer membrane-bounded periplasmic space"/>
    <property type="evidence" value="ECO:0007669"/>
    <property type="project" value="TreeGrafter"/>
</dbReference>
<protein>
    <submittedName>
        <fullName evidence="8">S41 family peptidase</fullName>
    </submittedName>
</protein>
<organism evidence="8 9">
    <name type="scientific">Marinomonas algarum</name>
    <dbReference type="NCBI Taxonomy" id="2883105"/>
    <lineage>
        <taxon>Bacteria</taxon>
        <taxon>Pseudomonadati</taxon>
        <taxon>Pseudomonadota</taxon>
        <taxon>Gammaproteobacteria</taxon>
        <taxon>Oceanospirillales</taxon>
        <taxon>Oceanospirillaceae</taxon>
        <taxon>Marinomonas</taxon>
    </lineage>
</organism>
<feature type="domain" description="PDZ" evidence="7">
    <location>
        <begin position="93"/>
        <end position="161"/>
    </location>
</feature>
<dbReference type="PROSITE" id="PS50106">
    <property type="entry name" value="PDZ"/>
    <property type="match status" value="1"/>
</dbReference>
<dbReference type="GO" id="GO:0008236">
    <property type="term" value="F:serine-type peptidase activity"/>
    <property type="evidence" value="ECO:0007669"/>
    <property type="project" value="UniProtKB-KW"/>
</dbReference>
<keyword evidence="2 5" id="KW-0645">Protease</keyword>
<dbReference type="NCBIfam" id="TIGR00225">
    <property type="entry name" value="prc"/>
    <property type="match status" value="1"/>
</dbReference>
<dbReference type="SMART" id="SM00245">
    <property type="entry name" value="TSPc"/>
    <property type="match status" value="1"/>
</dbReference>
<dbReference type="Gene3D" id="3.30.750.44">
    <property type="match status" value="1"/>
</dbReference>
<dbReference type="RefSeq" id="WP_226753586.1">
    <property type="nucleotide sequence ID" value="NZ_JAJATW010000004.1"/>
</dbReference>
<dbReference type="AlphaFoldDB" id="A0A9X1IL24"/>
<dbReference type="CDD" id="cd07560">
    <property type="entry name" value="Peptidase_S41_CPP"/>
    <property type="match status" value="1"/>
</dbReference>
<keyword evidence="6" id="KW-0732">Signal</keyword>
<dbReference type="SUPFAM" id="SSF50156">
    <property type="entry name" value="PDZ domain-like"/>
    <property type="match status" value="1"/>
</dbReference>
<evidence type="ECO:0000256" key="5">
    <source>
        <dbReference type="RuleBase" id="RU004404"/>
    </source>
</evidence>
<dbReference type="Gene3D" id="3.90.226.10">
    <property type="entry name" value="2-enoyl-CoA Hydratase, Chain A, domain 1"/>
    <property type="match status" value="1"/>
</dbReference>
<comment type="caution">
    <text evidence="8">The sequence shown here is derived from an EMBL/GenBank/DDBJ whole genome shotgun (WGS) entry which is preliminary data.</text>
</comment>
<evidence type="ECO:0000256" key="3">
    <source>
        <dbReference type="ARBA" id="ARBA00022801"/>
    </source>
</evidence>
<dbReference type="FunFam" id="3.90.226.10:FF:000029">
    <property type="entry name" value="Peptidase, S41 family"/>
    <property type="match status" value="1"/>
</dbReference>
<dbReference type="Pfam" id="PF17820">
    <property type="entry name" value="PDZ_6"/>
    <property type="match status" value="1"/>
</dbReference>
<sequence>MIKTMVTPILRQKIPFLCTFLCATLCLPTVSLAESSPSTHLPTTEIQSFVETFETIREGYVEVMSDQDILHKALKGMVSGLDPHSEYFTKSELVDFNELTSGNYAGIGVEVEIKDKRLTIVTPIDGTPAAQAGILPGDVIVKIDSTLTTDLGMQDIVTLMRGEVGTLISLDIERDGEVKHYELTRSLVEDDSVTSKWLEDSIAYFRISQFQSDSDKEFYSAIDAFKQEKAIKGVVLDLRNNPGGVLQSAVGVVDAFISKGRIVYTDGRHEISKSQFNATKTTTRLSGLPVVVLVNEGSASASEIVAGALQDHQKAVIMGTETFGKGSVQTVVPLSNGDAVKLTTALYYTPNGRSIQAQGVTPDLVVPQANLTFKKGQFFVKEAELKGHLGNGTGGKERTSVDVASDISELAKTDFQLFQAVTILKTLPKLMPK</sequence>
<dbReference type="GO" id="GO:0006508">
    <property type="term" value="P:proteolysis"/>
    <property type="evidence" value="ECO:0007669"/>
    <property type="project" value="UniProtKB-KW"/>
</dbReference>
<keyword evidence="3 5" id="KW-0378">Hydrolase</keyword>
<dbReference type="InterPro" id="IPR001478">
    <property type="entry name" value="PDZ"/>
</dbReference>
<reference evidence="8" key="1">
    <citation type="submission" date="2021-10" db="EMBL/GenBank/DDBJ databases">
        <title>Marinomonas pontica sp. nov., isolated from the Black Sea.</title>
        <authorList>
            <person name="Zhao L.-H."/>
            <person name="Xue J.-H."/>
        </authorList>
    </citation>
    <scope>NUCLEOTIDE SEQUENCE</scope>
    <source>
        <strain evidence="8">E8</strain>
    </source>
</reference>
<dbReference type="Proteomes" id="UP001139095">
    <property type="component" value="Unassembled WGS sequence"/>
</dbReference>
<evidence type="ECO:0000259" key="7">
    <source>
        <dbReference type="PROSITE" id="PS50106"/>
    </source>
</evidence>
<dbReference type="GO" id="GO:0007165">
    <property type="term" value="P:signal transduction"/>
    <property type="evidence" value="ECO:0007669"/>
    <property type="project" value="TreeGrafter"/>
</dbReference>
<dbReference type="InterPro" id="IPR041489">
    <property type="entry name" value="PDZ_6"/>
</dbReference>
<keyword evidence="4 5" id="KW-0720">Serine protease</keyword>
<dbReference type="InterPro" id="IPR005151">
    <property type="entry name" value="Tail-specific_protease"/>
</dbReference>
<feature type="signal peptide" evidence="6">
    <location>
        <begin position="1"/>
        <end position="33"/>
    </location>
</feature>
<name>A0A9X1IL24_9GAMM</name>
<evidence type="ECO:0000256" key="6">
    <source>
        <dbReference type="SAM" id="SignalP"/>
    </source>
</evidence>
<dbReference type="SMART" id="SM00228">
    <property type="entry name" value="PDZ"/>
    <property type="match status" value="1"/>
</dbReference>
<accession>A0A9X1IL24</accession>
<dbReference type="EMBL" id="JAJATW010000004">
    <property type="protein sequence ID" value="MCB5161208.1"/>
    <property type="molecule type" value="Genomic_DNA"/>
</dbReference>
<dbReference type="PANTHER" id="PTHR32060:SF30">
    <property type="entry name" value="CARBOXY-TERMINAL PROCESSING PROTEASE CTPA"/>
    <property type="match status" value="1"/>
</dbReference>
<proteinExistence type="inferred from homology"/>
<feature type="chain" id="PRO_5040909309" evidence="6">
    <location>
        <begin position="34"/>
        <end position="433"/>
    </location>
</feature>
<dbReference type="InterPro" id="IPR036034">
    <property type="entry name" value="PDZ_sf"/>
</dbReference>
<evidence type="ECO:0000256" key="1">
    <source>
        <dbReference type="ARBA" id="ARBA00009179"/>
    </source>
</evidence>
<dbReference type="GO" id="GO:0004175">
    <property type="term" value="F:endopeptidase activity"/>
    <property type="evidence" value="ECO:0007669"/>
    <property type="project" value="TreeGrafter"/>
</dbReference>
<gene>
    <name evidence="8" type="ORF">LG368_04755</name>
</gene>
<evidence type="ECO:0000256" key="4">
    <source>
        <dbReference type="ARBA" id="ARBA00022825"/>
    </source>
</evidence>
<comment type="similarity">
    <text evidence="1 5">Belongs to the peptidase S41A family.</text>
</comment>
<dbReference type="InterPro" id="IPR004447">
    <property type="entry name" value="Peptidase_S41A"/>
</dbReference>
<dbReference type="Gene3D" id="2.30.42.10">
    <property type="match status" value="1"/>
</dbReference>
<dbReference type="InterPro" id="IPR029045">
    <property type="entry name" value="ClpP/crotonase-like_dom_sf"/>
</dbReference>
<dbReference type="CDD" id="cd06782">
    <property type="entry name" value="cpPDZ_CPP-like"/>
    <property type="match status" value="1"/>
</dbReference>